<keyword evidence="16" id="KW-0865">Zymogen</keyword>
<evidence type="ECO:0000313" key="23">
    <source>
        <dbReference type="Proteomes" id="UP001242010"/>
    </source>
</evidence>
<keyword evidence="22" id="KW-0031">Aminopeptidase</keyword>
<dbReference type="GO" id="GO:0004177">
    <property type="term" value="F:aminopeptidase activity"/>
    <property type="evidence" value="ECO:0007669"/>
    <property type="project" value="UniProtKB-KW"/>
</dbReference>
<dbReference type="InterPro" id="IPR046450">
    <property type="entry name" value="PA_dom_sf"/>
</dbReference>
<evidence type="ECO:0000256" key="8">
    <source>
        <dbReference type="ARBA" id="ARBA00022670"/>
    </source>
</evidence>
<comment type="subcellular location">
    <subcellularLocation>
        <location evidence="1">Endoplasmic reticulum</location>
    </subcellularLocation>
    <subcellularLocation>
        <location evidence="3">Golgi apparatus</location>
    </subcellularLocation>
    <subcellularLocation>
        <location evidence="2">Lysosome</location>
    </subcellularLocation>
    <subcellularLocation>
        <location evidence="4">Secreted</location>
    </subcellularLocation>
</comment>
<gene>
    <name evidence="22" type="ORF">GETHOR_20550</name>
</gene>
<keyword evidence="18" id="KW-0458">Lysosome</keyword>
<evidence type="ECO:0000256" key="6">
    <source>
        <dbReference type="ARBA" id="ARBA00022525"/>
    </source>
</evidence>
<feature type="domain" description="Peptidase M28" evidence="21">
    <location>
        <begin position="248"/>
        <end position="443"/>
    </location>
</feature>
<keyword evidence="13" id="KW-0862">Zinc</keyword>
<reference evidence="23" key="1">
    <citation type="journal article" date="2023" name="Int. J. Syst. Evol. Microbiol.">
        <title>Mesoterricola silvestris gen. nov., sp. nov., Mesoterricola sediminis sp. nov., Geothrix oryzae sp. nov., Geothrix edaphica sp. nov., Geothrix rubra sp. nov., and Geothrix limicola sp. nov., six novel members of Acidobacteriota isolated from soils.</title>
        <authorList>
            <person name="Itoh H."/>
            <person name="Sugisawa Y."/>
            <person name="Mise K."/>
            <person name="Xu Z."/>
            <person name="Kuniyasu M."/>
            <person name="Ushijima N."/>
            <person name="Kawano K."/>
            <person name="Kobayashi E."/>
            <person name="Shiratori Y."/>
            <person name="Masuda Y."/>
            <person name="Senoo K."/>
        </authorList>
    </citation>
    <scope>NUCLEOTIDE SEQUENCE [LARGE SCALE GENOMIC DNA]</scope>
    <source>
        <strain evidence="23">Red222</strain>
    </source>
</reference>
<dbReference type="InterPro" id="IPR039866">
    <property type="entry name" value="CPQ"/>
</dbReference>
<organism evidence="22 23">
    <name type="scientific">Geothrix oryzae</name>
    <dbReference type="NCBI Taxonomy" id="2927975"/>
    <lineage>
        <taxon>Bacteria</taxon>
        <taxon>Pseudomonadati</taxon>
        <taxon>Acidobacteriota</taxon>
        <taxon>Holophagae</taxon>
        <taxon>Holophagales</taxon>
        <taxon>Holophagaceae</taxon>
        <taxon>Geothrix</taxon>
    </lineage>
</organism>
<dbReference type="Gene3D" id="3.40.630.10">
    <property type="entry name" value="Zn peptidases"/>
    <property type="match status" value="1"/>
</dbReference>
<evidence type="ECO:0000256" key="14">
    <source>
        <dbReference type="ARBA" id="ARBA00023034"/>
    </source>
</evidence>
<protein>
    <recommendedName>
        <fullName evidence="5">Carboxypeptidase Q</fullName>
    </recommendedName>
    <alternativeName>
        <fullName evidence="20">Plasma glutamate carboxypeptidase</fullName>
    </alternativeName>
</protein>
<evidence type="ECO:0000256" key="9">
    <source>
        <dbReference type="ARBA" id="ARBA00022723"/>
    </source>
</evidence>
<evidence type="ECO:0000256" key="3">
    <source>
        <dbReference type="ARBA" id="ARBA00004555"/>
    </source>
</evidence>
<evidence type="ECO:0000313" key="22">
    <source>
        <dbReference type="EMBL" id="BDU69954.1"/>
    </source>
</evidence>
<keyword evidence="14" id="KW-0333">Golgi apparatus</keyword>
<dbReference type="PANTHER" id="PTHR12053:SF3">
    <property type="entry name" value="CARBOXYPEPTIDASE Q"/>
    <property type="match status" value="1"/>
</dbReference>
<keyword evidence="9" id="KW-0479">Metal-binding</keyword>
<keyword evidence="15" id="KW-0482">Metalloprotease</keyword>
<evidence type="ECO:0000256" key="1">
    <source>
        <dbReference type="ARBA" id="ARBA00004240"/>
    </source>
</evidence>
<keyword evidence="11" id="KW-0378">Hydrolase</keyword>
<dbReference type="SUPFAM" id="SSF52025">
    <property type="entry name" value="PA domain"/>
    <property type="match status" value="1"/>
</dbReference>
<keyword evidence="23" id="KW-1185">Reference proteome</keyword>
<dbReference type="SUPFAM" id="SSF53187">
    <property type="entry name" value="Zn-dependent exopeptidases"/>
    <property type="match status" value="1"/>
</dbReference>
<keyword evidence="17" id="KW-0325">Glycoprotein</keyword>
<evidence type="ECO:0000256" key="17">
    <source>
        <dbReference type="ARBA" id="ARBA00023180"/>
    </source>
</evidence>
<evidence type="ECO:0000256" key="7">
    <source>
        <dbReference type="ARBA" id="ARBA00022645"/>
    </source>
</evidence>
<dbReference type="Gene3D" id="3.50.30.30">
    <property type="match status" value="1"/>
</dbReference>
<evidence type="ECO:0000256" key="5">
    <source>
        <dbReference type="ARBA" id="ARBA00014116"/>
    </source>
</evidence>
<dbReference type="Pfam" id="PF04389">
    <property type="entry name" value="Peptidase_M28"/>
    <property type="match status" value="1"/>
</dbReference>
<evidence type="ECO:0000256" key="12">
    <source>
        <dbReference type="ARBA" id="ARBA00022824"/>
    </source>
</evidence>
<keyword evidence="12" id="KW-0256">Endoplasmic reticulum</keyword>
<evidence type="ECO:0000256" key="11">
    <source>
        <dbReference type="ARBA" id="ARBA00022801"/>
    </source>
</evidence>
<keyword evidence="8" id="KW-0645">Protease</keyword>
<name>A0ABN6UY68_9BACT</name>
<accession>A0ABN6UY68</accession>
<keyword evidence="6" id="KW-0964">Secreted</keyword>
<evidence type="ECO:0000256" key="16">
    <source>
        <dbReference type="ARBA" id="ARBA00023145"/>
    </source>
</evidence>
<evidence type="ECO:0000256" key="15">
    <source>
        <dbReference type="ARBA" id="ARBA00023049"/>
    </source>
</evidence>
<proteinExistence type="predicted"/>
<dbReference type="PANTHER" id="PTHR12053">
    <property type="entry name" value="PROTEASE FAMILY M28 PLASMA GLUTAMATE CARBOXYPEPTIDASE-RELATED"/>
    <property type="match status" value="1"/>
</dbReference>
<keyword evidence="10" id="KW-0732">Signal</keyword>
<evidence type="ECO:0000256" key="10">
    <source>
        <dbReference type="ARBA" id="ARBA00022729"/>
    </source>
</evidence>
<evidence type="ECO:0000256" key="4">
    <source>
        <dbReference type="ARBA" id="ARBA00004613"/>
    </source>
</evidence>
<dbReference type="EMBL" id="AP027079">
    <property type="protein sequence ID" value="BDU69954.1"/>
    <property type="molecule type" value="Genomic_DNA"/>
</dbReference>
<sequence length="455" mass="48514">MNLTRCLLLVTATALGAQTSPEALRATAERLRTEAFRTHGAYEDLAWLCDRIGHRLSGSPQLDQAIAWAQDRMKAAGLTQVHAEPVMVPHWVRGQERAEMLAPLPQPLHILGLGGSVGTPEGGLTAEVVVVGSFDELDRLGEAVKGKIVLFDVPYKGYGHTVVYRHDGAPKAAKYGAVAALVRSVGPVSLDTPHTGVMDYDPAFPKIPTASVTLEASTQMRRMQARGERIRVHLEMGAKTLPDAPSANVVGEIRGTEKPDEVVILSGHLDSWDVGQGAQDDGAGTVIALEAARLIQRLGLKPRRTLRVVLWTNEENGLRGGKAYRDAHLAEFPRIVAAFESDSGSERIKAFSLDLRKAAPEAKAAALATLKGLGEALGSFGAVDLRLGGSGADVSPMVAEGVPGIGVSHAATHYFDIHHTHADTFDKVEKDDLAHNAAVLAAFAYALAQSEARFN</sequence>
<evidence type="ECO:0000256" key="19">
    <source>
        <dbReference type="ARBA" id="ARBA00025833"/>
    </source>
</evidence>
<evidence type="ECO:0000256" key="20">
    <source>
        <dbReference type="ARBA" id="ARBA00033328"/>
    </source>
</evidence>
<evidence type="ECO:0000256" key="13">
    <source>
        <dbReference type="ARBA" id="ARBA00022833"/>
    </source>
</evidence>
<dbReference type="InterPro" id="IPR007484">
    <property type="entry name" value="Peptidase_M28"/>
</dbReference>
<evidence type="ECO:0000256" key="2">
    <source>
        <dbReference type="ARBA" id="ARBA00004371"/>
    </source>
</evidence>
<evidence type="ECO:0000256" key="18">
    <source>
        <dbReference type="ARBA" id="ARBA00023228"/>
    </source>
</evidence>
<evidence type="ECO:0000259" key="21">
    <source>
        <dbReference type="Pfam" id="PF04389"/>
    </source>
</evidence>
<keyword evidence="7" id="KW-0121">Carboxypeptidase</keyword>
<dbReference type="RefSeq" id="WP_286353674.1">
    <property type="nucleotide sequence ID" value="NZ_AP027079.1"/>
</dbReference>
<comment type="subunit">
    <text evidence="19">Homodimer. The monomeric form is inactive while the homodimer is active.</text>
</comment>
<dbReference type="Proteomes" id="UP001242010">
    <property type="component" value="Chromosome"/>
</dbReference>